<keyword evidence="2" id="KW-1003">Cell membrane</keyword>
<proteinExistence type="predicted"/>
<keyword evidence="5 6" id="KW-0472">Membrane</keyword>
<name>A0A564TFT6_9FIRM</name>
<evidence type="ECO:0000313" key="7">
    <source>
        <dbReference type="EMBL" id="VUX06258.1"/>
    </source>
</evidence>
<protein>
    <submittedName>
        <fullName evidence="7">ABC-2 family transporter protein</fullName>
    </submittedName>
</protein>
<feature type="transmembrane region" description="Helical" evidence="6">
    <location>
        <begin position="47"/>
        <end position="69"/>
    </location>
</feature>
<dbReference type="EMBL" id="CABHNB010000020">
    <property type="protein sequence ID" value="VUX06258.1"/>
    <property type="molecule type" value="Genomic_DNA"/>
</dbReference>
<evidence type="ECO:0000256" key="4">
    <source>
        <dbReference type="ARBA" id="ARBA00022989"/>
    </source>
</evidence>
<dbReference type="GO" id="GO:0005886">
    <property type="term" value="C:plasma membrane"/>
    <property type="evidence" value="ECO:0007669"/>
    <property type="project" value="UniProtKB-SubCell"/>
</dbReference>
<keyword evidence="4 6" id="KW-1133">Transmembrane helix</keyword>
<evidence type="ECO:0000313" key="8">
    <source>
        <dbReference type="Proteomes" id="UP000409147"/>
    </source>
</evidence>
<comment type="subcellular location">
    <subcellularLocation>
        <location evidence="1">Cell membrane</location>
        <topology evidence="1">Multi-pass membrane protein</topology>
    </subcellularLocation>
</comment>
<evidence type="ECO:0000256" key="6">
    <source>
        <dbReference type="SAM" id="Phobius"/>
    </source>
</evidence>
<dbReference type="Pfam" id="PF13346">
    <property type="entry name" value="ABC2_membrane_5"/>
    <property type="match status" value="1"/>
</dbReference>
<feature type="transmembrane region" description="Helical" evidence="6">
    <location>
        <begin position="182"/>
        <end position="203"/>
    </location>
</feature>
<feature type="transmembrane region" description="Helical" evidence="6">
    <location>
        <begin position="210"/>
        <end position="228"/>
    </location>
</feature>
<evidence type="ECO:0000256" key="5">
    <source>
        <dbReference type="ARBA" id="ARBA00023136"/>
    </source>
</evidence>
<feature type="transmembrane region" description="Helical" evidence="6">
    <location>
        <begin position="12"/>
        <end position="35"/>
    </location>
</feature>
<dbReference type="PANTHER" id="PTHR30294">
    <property type="entry name" value="MEMBRANE COMPONENT OF ABC TRANSPORTER YHHJ-RELATED"/>
    <property type="match status" value="1"/>
</dbReference>
<dbReference type="PANTHER" id="PTHR30294:SF29">
    <property type="entry name" value="MULTIDRUG ABC TRANSPORTER PERMEASE YBHS-RELATED"/>
    <property type="match status" value="1"/>
</dbReference>
<keyword evidence="3 6" id="KW-0812">Transmembrane</keyword>
<feature type="transmembrane region" description="Helical" evidence="6">
    <location>
        <begin position="263"/>
        <end position="282"/>
    </location>
</feature>
<feature type="transmembrane region" description="Helical" evidence="6">
    <location>
        <begin position="156"/>
        <end position="176"/>
    </location>
</feature>
<gene>
    <name evidence="7" type="ORF">ROSSTS7063_01637</name>
</gene>
<dbReference type="InterPro" id="IPR025699">
    <property type="entry name" value="ABC2_memb-like"/>
</dbReference>
<dbReference type="Proteomes" id="UP000409147">
    <property type="component" value="Unassembled WGS sequence"/>
</dbReference>
<organism evidence="7 8">
    <name type="scientific">Blautia obeum</name>
    <dbReference type="NCBI Taxonomy" id="40520"/>
    <lineage>
        <taxon>Bacteria</taxon>
        <taxon>Bacillati</taxon>
        <taxon>Bacillota</taxon>
        <taxon>Clostridia</taxon>
        <taxon>Lachnospirales</taxon>
        <taxon>Lachnospiraceae</taxon>
        <taxon>Blautia</taxon>
    </lineage>
</organism>
<dbReference type="RefSeq" id="WP_144368929.1">
    <property type="nucleotide sequence ID" value="NZ_CABHNB010000020.1"/>
</dbReference>
<feature type="transmembrane region" description="Helical" evidence="6">
    <location>
        <begin position="127"/>
        <end position="149"/>
    </location>
</feature>
<dbReference type="InterPro" id="IPR051449">
    <property type="entry name" value="ABC-2_transporter_component"/>
</dbReference>
<evidence type="ECO:0000256" key="2">
    <source>
        <dbReference type="ARBA" id="ARBA00022475"/>
    </source>
</evidence>
<dbReference type="AlphaFoldDB" id="A0A564TFT6"/>
<keyword evidence="8" id="KW-1185">Reference proteome</keyword>
<evidence type="ECO:0000256" key="1">
    <source>
        <dbReference type="ARBA" id="ARBA00004651"/>
    </source>
</evidence>
<feature type="transmembrane region" description="Helical" evidence="6">
    <location>
        <begin position="90"/>
        <end position="115"/>
    </location>
</feature>
<reference evidence="7 8" key="1">
    <citation type="submission" date="2019-07" db="EMBL/GenBank/DDBJ databases">
        <authorList>
            <person name="Hibberd C M."/>
            <person name="Gehrig L. J."/>
            <person name="Chang H.-W."/>
            <person name="Venkatesh S."/>
        </authorList>
    </citation>
    <scope>NUCLEOTIDE SEQUENCE [LARGE SCALE GENOMIC DNA]</scope>
    <source>
        <strain evidence="7">Ruminococcus_obeum_SSTS_Bg7063</strain>
    </source>
</reference>
<accession>A0A564TFT6</accession>
<sequence length="287" mass="32083">MIAVCRKELRSYRISMIGYVFIAFMLAVVSLYFAYQNLNLASPRFELVLQNVQFIFLVFVPILTMRVLAEEKKQKTDQLLLTLPMTVKDIVIGKYLAVVVLFTIPMLIICIYPLILTMFGTVNLPAAYFSILGFYLLGCANIAIGVFFSSVTENPVISAVMTFGTLLVCYLMNTIGKMVPNTAIASVSAFTVVIVLVMALVYNMIGNFKVVIGAGVLLEVALQVVYFAKASLLEGSFRKVLSVFYMNGRLTNFFDGILDISAIVYYVSVIVFFLFLTVQTIAKRRWN</sequence>
<evidence type="ECO:0000256" key="3">
    <source>
        <dbReference type="ARBA" id="ARBA00022692"/>
    </source>
</evidence>